<dbReference type="EMBL" id="JACEON010000004">
    <property type="protein sequence ID" value="MBA4611142.1"/>
    <property type="molecule type" value="Genomic_DNA"/>
</dbReference>
<dbReference type="InterPro" id="IPR011642">
    <property type="entry name" value="Gate_dom"/>
</dbReference>
<dbReference type="Proteomes" id="UP000559404">
    <property type="component" value="Unassembled WGS sequence"/>
</dbReference>
<dbReference type="RefSeq" id="WP_181759341.1">
    <property type="nucleotide sequence ID" value="NZ_BMCR01000002.1"/>
</dbReference>
<dbReference type="Pfam" id="PF07670">
    <property type="entry name" value="Gate"/>
    <property type="match status" value="2"/>
</dbReference>
<gene>
    <name evidence="3" type="ORF">H1W37_05750</name>
</gene>
<feature type="transmembrane region" description="Helical" evidence="1">
    <location>
        <begin position="61"/>
        <end position="84"/>
    </location>
</feature>
<keyword evidence="4" id="KW-1185">Reference proteome</keyword>
<evidence type="ECO:0000313" key="4">
    <source>
        <dbReference type="Proteomes" id="UP000559404"/>
    </source>
</evidence>
<feature type="transmembrane region" description="Helical" evidence="1">
    <location>
        <begin position="26"/>
        <end position="49"/>
    </location>
</feature>
<keyword evidence="1" id="KW-1133">Transmembrane helix</keyword>
<dbReference type="AlphaFoldDB" id="A0A838XLZ5"/>
<organism evidence="3 4">
    <name type="scientific">Stappia taiwanensis</name>
    <dbReference type="NCBI Taxonomy" id="992267"/>
    <lineage>
        <taxon>Bacteria</taxon>
        <taxon>Pseudomonadati</taxon>
        <taxon>Pseudomonadota</taxon>
        <taxon>Alphaproteobacteria</taxon>
        <taxon>Hyphomicrobiales</taxon>
        <taxon>Stappiaceae</taxon>
        <taxon>Stappia</taxon>
    </lineage>
</organism>
<feature type="transmembrane region" description="Helical" evidence="1">
    <location>
        <begin position="284"/>
        <end position="305"/>
    </location>
</feature>
<keyword evidence="1" id="KW-0812">Transmembrane</keyword>
<keyword evidence="1" id="KW-0472">Membrane</keyword>
<evidence type="ECO:0000259" key="2">
    <source>
        <dbReference type="Pfam" id="PF07670"/>
    </source>
</evidence>
<reference evidence="3 4" key="1">
    <citation type="submission" date="2020-07" db="EMBL/GenBank/DDBJ databases">
        <authorList>
            <person name="Li M."/>
        </authorList>
    </citation>
    <scope>NUCLEOTIDE SEQUENCE [LARGE SCALE GENOMIC DNA]</scope>
    <source>
        <strain evidence="3 4">DSM 23284</strain>
    </source>
</reference>
<feature type="domain" description="Nucleoside transporter/FeoB GTPase Gate" evidence="2">
    <location>
        <begin position="19"/>
        <end position="106"/>
    </location>
</feature>
<feature type="transmembrane region" description="Helical" evidence="1">
    <location>
        <begin position="253"/>
        <end position="278"/>
    </location>
</feature>
<sequence length="318" mass="34007">MRFLPPALALLRDALSLYWVLVRIVLPVMVLTRVAIELGVVELLAPLFSPLMALLGLPPELGIAWATGVLTGVWGGAVALFALVPADQLTTAQVTVFSTLILFAHALPIEQRIVQKAGPGLVVTSLSRLLGGFLCGLILHLIFQATGWLQDPVVPHWVPAGSETGWGAFALETAEALGWMFVILLALVILMRLMEKIGVMRWLTKALSPVLRLTGIGPDAAPLTMVGLLLGLSYGGGLIIREARKGHLGARDVFLAAMFMGLCHSVIEDTLIVVALGADLTSVLVGRVVFSILAVAVIAKCLALVPDRRFFRYLFNAA</sequence>
<evidence type="ECO:0000313" key="3">
    <source>
        <dbReference type="EMBL" id="MBA4611142.1"/>
    </source>
</evidence>
<feature type="domain" description="Nucleoside transporter/FeoB GTPase Gate" evidence="2">
    <location>
        <begin position="180"/>
        <end position="270"/>
    </location>
</feature>
<proteinExistence type="predicted"/>
<name>A0A838XLZ5_9HYPH</name>
<reference evidence="3 4" key="2">
    <citation type="submission" date="2020-08" db="EMBL/GenBank/DDBJ databases">
        <title>Stappia taiwanensis sp. nov., isolated from a coastal thermal spring.</title>
        <authorList>
            <person name="Kampfer P."/>
        </authorList>
    </citation>
    <scope>NUCLEOTIDE SEQUENCE [LARGE SCALE GENOMIC DNA]</scope>
    <source>
        <strain evidence="3 4">DSM 23284</strain>
    </source>
</reference>
<comment type="caution">
    <text evidence="3">The sequence shown here is derived from an EMBL/GenBank/DDBJ whole genome shotgun (WGS) entry which is preliminary data.</text>
</comment>
<feature type="transmembrane region" description="Helical" evidence="1">
    <location>
        <begin position="121"/>
        <end position="143"/>
    </location>
</feature>
<evidence type="ECO:0000256" key="1">
    <source>
        <dbReference type="SAM" id="Phobius"/>
    </source>
</evidence>
<feature type="transmembrane region" description="Helical" evidence="1">
    <location>
        <begin position="176"/>
        <end position="194"/>
    </location>
</feature>
<accession>A0A838XLZ5</accession>
<protein>
    <submittedName>
        <fullName evidence="3">Nucleoside recognition protein</fullName>
    </submittedName>
</protein>